<dbReference type="Gene3D" id="2.60.120.200">
    <property type="match status" value="1"/>
</dbReference>
<keyword evidence="6" id="KW-0732">Signal</keyword>
<dbReference type="SUPFAM" id="SSF49899">
    <property type="entry name" value="Concanavalin A-like lectins/glucanases"/>
    <property type="match status" value="1"/>
</dbReference>
<dbReference type="GO" id="GO:0005975">
    <property type="term" value="P:carbohydrate metabolic process"/>
    <property type="evidence" value="ECO:0007669"/>
    <property type="project" value="InterPro"/>
</dbReference>
<dbReference type="InterPro" id="IPR051795">
    <property type="entry name" value="Glycosyl_Hydrlase_43"/>
</dbReference>
<feature type="signal peptide" evidence="6">
    <location>
        <begin position="1"/>
        <end position="21"/>
    </location>
</feature>
<dbReference type="InterPro" id="IPR041542">
    <property type="entry name" value="GH43_C2"/>
</dbReference>
<evidence type="ECO:0000256" key="4">
    <source>
        <dbReference type="PIRSR" id="PIRSR606710-1"/>
    </source>
</evidence>
<dbReference type="PANTHER" id="PTHR42812">
    <property type="entry name" value="BETA-XYLOSIDASE"/>
    <property type="match status" value="1"/>
</dbReference>
<dbReference type="InterPro" id="IPR006710">
    <property type="entry name" value="Glyco_hydro_43"/>
</dbReference>
<dbReference type="InterPro" id="IPR013320">
    <property type="entry name" value="ConA-like_dom_sf"/>
</dbReference>
<keyword evidence="2 8" id="KW-0378">Hydrolase</keyword>
<feature type="active site" description="Proton acceptor" evidence="4">
    <location>
        <position position="48"/>
    </location>
</feature>
<dbReference type="GO" id="GO:0004553">
    <property type="term" value="F:hydrolase activity, hydrolyzing O-glycosyl compounds"/>
    <property type="evidence" value="ECO:0007669"/>
    <property type="project" value="InterPro"/>
</dbReference>
<dbReference type="Pfam" id="PF04616">
    <property type="entry name" value="Glyco_hydro_43"/>
    <property type="match status" value="1"/>
</dbReference>
<comment type="caution">
    <text evidence="8">The sequence shown here is derived from an EMBL/GenBank/DDBJ whole genome shotgun (WGS) entry which is preliminary data.</text>
</comment>
<dbReference type="OrthoDB" id="2139957at2759"/>
<dbReference type="Proteomes" id="UP000217199">
    <property type="component" value="Unassembled WGS sequence"/>
</dbReference>
<dbReference type="Gene3D" id="2.115.10.20">
    <property type="entry name" value="Glycosyl hydrolase domain, family 43"/>
    <property type="match status" value="1"/>
</dbReference>
<dbReference type="Pfam" id="PF17851">
    <property type="entry name" value="GH43_C2"/>
    <property type="match status" value="1"/>
</dbReference>
<organism evidence="8 9">
    <name type="scientific">Pyrrhoderma noxium</name>
    <dbReference type="NCBI Taxonomy" id="2282107"/>
    <lineage>
        <taxon>Eukaryota</taxon>
        <taxon>Fungi</taxon>
        <taxon>Dikarya</taxon>
        <taxon>Basidiomycota</taxon>
        <taxon>Agaricomycotina</taxon>
        <taxon>Agaricomycetes</taxon>
        <taxon>Hymenochaetales</taxon>
        <taxon>Hymenochaetaceae</taxon>
        <taxon>Pyrrhoderma</taxon>
    </lineage>
</organism>
<evidence type="ECO:0000256" key="5">
    <source>
        <dbReference type="PIRSR" id="PIRSR606710-2"/>
    </source>
</evidence>
<dbReference type="CDD" id="cd18833">
    <property type="entry name" value="GH43_PcXyl-like"/>
    <property type="match status" value="1"/>
</dbReference>
<dbReference type="InterPro" id="IPR023296">
    <property type="entry name" value="Glyco_hydro_beta-prop_sf"/>
</dbReference>
<evidence type="ECO:0000256" key="3">
    <source>
        <dbReference type="ARBA" id="ARBA00023295"/>
    </source>
</evidence>
<accession>A0A286UXL1</accession>
<feature type="site" description="Important for catalytic activity, responsible for pKa modulation of the active site Glu and correct orientation of both the proton donor and substrate" evidence="5">
    <location>
        <position position="169"/>
    </location>
</feature>
<evidence type="ECO:0000256" key="2">
    <source>
        <dbReference type="ARBA" id="ARBA00022801"/>
    </source>
</evidence>
<dbReference type="AlphaFoldDB" id="A0A286UXL1"/>
<protein>
    <submittedName>
        <fullName evidence="8">Glycoside hydrolase family 43</fullName>
    </submittedName>
</protein>
<evidence type="ECO:0000256" key="1">
    <source>
        <dbReference type="ARBA" id="ARBA00009865"/>
    </source>
</evidence>
<evidence type="ECO:0000313" key="9">
    <source>
        <dbReference type="Proteomes" id="UP000217199"/>
    </source>
</evidence>
<dbReference type="STRING" id="2282107.A0A286UXL1"/>
<evidence type="ECO:0000313" key="8">
    <source>
        <dbReference type="EMBL" id="PAV24291.1"/>
    </source>
</evidence>
<feature type="chain" id="PRO_5013816936" evidence="6">
    <location>
        <begin position="22"/>
        <end position="613"/>
    </location>
</feature>
<feature type="active site" description="Proton donor" evidence="4">
    <location>
        <position position="224"/>
    </location>
</feature>
<comment type="similarity">
    <text evidence="1">Belongs to the glycosyl hydrolase 43 family.</text>
</comment>
<evidence type="ECO:0000256" key="6">
    <source>
        <dbReference type="SAM" id="SignalP"/>
    </source>
</evidence>
<name>A0A286UXL1_9AGAM</name>
<evidence type="ECO:0000259" key="7">
    <source>
        <dbReference type="Pfam" id="PF17851"/>
    </source>
</evidence>
<dbReference type="SUPFAM" id="SSF75005">
    <property type="entry name" value="Arabinanase/levansucrase/invertase"/>
    <property type="match status" value="1"/>
</dbReference>
<sequence>MTFPLWTFLGFLSAFCLRIKADDTSGQGITNIGQVQYHNPIISGFAPDPSCIRVEEQYFCVTSSFSAFPGIPVYTSRDLVDWQQIGNVLSRPEQLPDLNTISTSTGGIWASTIRYRQGTFYVITTLVKDQEPQDSQARWDNLIFTTTDVFANDGNGWSDPVHFTFQGYDTSVFWDDDGTTYIQGSHYWRVFPAIEQFVIDLETGTSLSGDPVIIWNGTGGMAPEGPHVYKRDDGYYYLLIAEGGTGLGHMVTMARSTDISGPYTSYESNPVLTNANTSLYLQTVGHSDLFDDVNGNWWGVALATRNGSVNFPMGRETVLVPVSWEDGEYPVFNNGTPGRVHINMAGPLPPKRHPTTNDSSDPLVGHPQNVNFESSTKLPRQFVYFRYPDFSAFVVSPPERIGTLRIIGSAENITGSTDGGLGTSTFVSRRQDALLFTTEVGLEFAPNLNPSDAGTEGEEAGLTVFLQRNMHFDLGIIVSPTNNSLRSGLSGKHKLQKFVQLRTITVNSSEDGLEDTYSQPGFVPLPDDVDSVRLRVQAVNESTFVFSYAEIGTEEFRKGRVPEWNVVGYGEAREISGGFTGTLVGMYATGNGHSSLTPAYFSNFSYSPVQGVY</sequence>
<reference evidence="8 9" key="1">
    <citation type="journal article" date="2017" name="Mol. Ecol.">
        <title>Comparative and population genomic landscape of Phellinus noxius: A hypervariable fungus causing root rot in trees.</title>
        <authorList>
            <person name="Chung C.L."/>
            <person name="Lee T.J."/>
            <person name="Akiba M."/>
            <person name="Lee H.H."/>
            <person name="Kuo T.H."/>
            <person name="Liu D."/>
            <person name="Ke H.M."/>
            <person name="Yokoi T."/>
            <person name="Roa M.B."/>
            <person name="Lu M.J."/>
            <person name="Chang Y.Y."/>
            <person name="Ann P.J."/>
            <person name="Tsai J.N."/>
            <person name="Chen C.Y."/>
            <person name="Tzean S.S."/>
            <person name="Ota Y."/>
            <person name="Hattori T."/>
            <person name="Sahashi N."/>
            <person name="Liou R.F."/>
            <person name="Kikuchi T."/>
            <person name="Tsai I.J."/>
        </authorList>
    </citation>
    <scope>NUCLEOTIDE SEQUENCE [LARGE SCALE GENOMIC DNA]</scope>
    <source>
        <strain evidence="8 9">FFPRI411160</strain>
    </source>
</reference>
<gene>
    <name evidence="8" type="ORF">PNOK_0135900</name>
</gene>
<dbReference type="PANTHER" id="PTHR42812:SF17">
    <property type="entry name" value="BETA-XYLOSIDASE C-TERMINAL CONCANAVALIN A-LIKE DOMAIN-CONTAINING PROTEIN-RELATED"/>
    <property type="match status" value="1"/>
</dbReference>
<feature type="domain" description="Beta-xylosidase C-terminal Concanavalin A-like" evidence="7">
    <location>
        <begin position="371"/>
        <end position="606"/>
    </location>
</feature>
<dbReference type="InParanoid" id="A0A286UXL1"/>
<keyword evidence="3" id="KW-0326">Glycosidase</keyword>
<keyword evidence="9" id="KW-1185">Reference proteome</keyword>
<dbReference type="EMBL" id="NBII01000001">
    <property type="protein sequence ID" value="PAV24291.1"/>
    <property type="molecule type" value="Genomic_DNA"/>
</dbReference>
<proteinExistence type="inferred from homology"/>